<comment type="caution">
    <text evidence="6">Lacks conserved residue(s) required for the propagation of feature annotation.</text>
</comment>
<keyword evidence="4" id="KW-0804">Transcription</keyword>
<evidence type="ECO:0000313" key="8">
    <source>
        <dbReference type="EMBL" id="RUS76659.1"/>
    </source>
</evidence>
<dbReference type="InterPro" id="IPR001699">
    <property type="entry name" value="TF_T-box"/>
</dbReference>
<evidence type="ECO:0000256" key="5">
    <source>
        <dbReference type="ARBA" id="ARBA00023242"/>
    </source>
</evidence>
<comment type="caution">
    <text evidence="8">The sequence shown here is derived from an EMBL/GenBank/DDBJ whole genome shotgun (WGS) entry which is preliminary data.</text>
</comment>
<dbReference type="InterPro" id="IPR036960">
    <property type="entry name" value="T-box_sf"/>
</dbReference>
<feature type="non-terminal residue" evidence="8">
    <location>
        <position position="1"/>
    </location>
</feature>
<evidence type="ECO:0000256" key="4">
    <source>
        <dbReference type="ARBA" id="ARBA00023163"/>
    </source>
</evidence>
<dbReference type="PRINTS" id="PR00937">
    <property type="entry name" value="TBOX"/>
</dbReference>
<name>A0A3S0ZK55_ELYCH</name>
<dbReference type="OrthoDB" id="7442607at2759"/>
<keyword evidence="2" id="KW-0805">Transcription regulation</keyword>
<evidence type="ECO:0000256" key="2">
    <source>
        <dbReference type="ARBA" id="ARBA00023015"/>
    </source>
</evidence>
<dbReference type="PROSITE" id="PS01283">
    <property type="entry name" value="TBOX_1"/>
    <property type="match status" value="1"/>
</dbReference>
<proteinExistence type="predicted"/>
<dbReference type="EMBL" id="RQTK01000645">
    <property type="protein sequence ID" value="RUS76659.1"/>
    <property type="molecule type" value="Genomic_DNA"/>
</dbReference>
<accession>A0A3S0ZK55</accession>
<dbReference type="FunFam" id="2.60.40.820:FF:000016">
    <property type="entry name" value="T-box transcription factor TBX2-A"/>
    <property type="match status" value="1"/>
</dbReference>
<dbReference type="GO" id="GO:0000978">
    <property type="term" value="F:RNA polymerase II cis-regulatory region sequence-specific DNA binding"/>
    <property type="evidence" value="ECO:0007669"/>
    <property type="project" value="InterPro"/>
</dbReference>
<keyword evidence="9" id="KW-1185">Reference proteome</keyword>
<dbReference type="PRINTS" id="PR00938">
    <property type="entry name" value="BRACHYURY"/>
</dbReference>
<dbReference type="Gene3D" id="2.60.40.820">
    <property type="entry name" value="Transcription factor, T-box"/>
    <property type="match status" value="1"/>
</dbReference>
<dbReference type="CDD" id="cd20188">
    <property type="entry name" value="T-box_TBX2_3-like"/>
    <property type="match status" value="1"/>
</dbReference>
<dbReference type="GO" id="GO:0005634">
    <property type="term" value="C:nucleus"/>
    <property type="evidence" value="ECO:0007669"/>
    <property type="project" value="UniProtKB-SubCell"/>
</dbReference>
<evidence type="ECO:0000256" key="6">
    <source>
        <dbReference type="PROSITE-ProRule" id="PRU00201"/>
    </source>
</evidence>
<dbReference type="GO" id="GO:0045893">
    <property type="term" value="P:positive regulation of DNA-templated transcription"/>
    <property type="evidence" value="ECO:0007669"/>
    <property type="project" value="InterPro"/>
</dbReference>
<dbReference type="InterPro" id="IPR018186">
    <property type="entry name" value="TF_T-box_CS"/>
</dbReference>
<organism evidence="8 9">
    <name type="scientific">Elysia chlorotica</name>
    <name type="common">Eastern emerald elysia</name>
    <name type="synonym">Sea slug</name>
    <dbReference type="NCBI Taxonomy" id="188477"/>
    <lineage>
        <taxon>Eukaryota</taxon>
        <taxon>Metazoa</taxon>
        <taxon>Spiralia</taxon>
        <taxon>Lophotrochozoa</taxon>
        <taxon>Mollusca</taxon>
        <taxon>Gastropoda</taxon>
        <taxon>Heterobranchia</taxon>
        <taxon>Euthyneura</taxon>
        <taxon>Panpulmonata</taxon>
        <taxon>Sacoglossa</taxon>
        <taxon>Placobranchoidea</taxon>
        <taxon>Plakobranchidae</taxon>
        <taxon>Elysia</taxon>
    </lineage>
</organism>
<protein>
    <recommendedName>
        <fullName evidence="7">T-box domain-containing protein</fullName>
    </recommendedName>
</protein>
<keyword evidence="5 6" id="KW-0539">Nucleus</keyword>
<dbReference type="Proteomes" id="UP000271974">
    <property type="component" value="Unassembled WGS sequence"/>
</dbReference>
<dbReference type="InterPro" id="IPR008967">
    <property type="entry name" value="p53-like_TF_DNA-bd_sf"/>
</dbReference>
<dbReference type="GO" id="GO:0001708">
    <property type="term" value="P:cell fate specification"/>
    <property type="evidence" value="ECO:0007669"/>
    <property type="project" value="TreeGrafter"/>
</dbReference>
<dbReference type="PROSITE" id="PS50252">
    <property type="entry name" value="TBOX_3"/>
    <property type="match status" value="1"/>
</dbReference>
<dbReference type="InterPro" id="IPR046360">
    <property type="entry name" value="T-box_DNA-bd"/>
</dbReference>
<evidence type="ECO:0000256" key="3">
    <source>
        <dbReference type="ARBA" id="ARBA00023125"/>
    </source>
</evidence>
<comment type="subcellular location">
    <subcellularLocation>
        <location evidence="1 6">Nucleus</location>
    </subcellularLocation>
</comment>
<dbReference type="InterPro" id="IPR002070">
    <property type="entry name" value="TF_Brachyury"/>
</dbReference>
<dbReference type="SUPFAM" id="SSF49417">
    <property type="entry name" value="p53-like transcription factors"/>
    <property type="match status" value="1"/>
</dbReference>
<feature type="non-terminal residue" evidence="8">
    <location>
        <position position="339"/>
    </location>
</feature>
<evidence type="ECO:0000256" key="1">
    <source>
        <dbReference type="ARBA" id="ARBA00004123"/>
    </source>
</evidence>
<dbReference type="PROSITE" id="PS01264">
    <property type="entry name" value="TBOX_2"/>
    <property type="match status" value="1"/>
</dbReference>
<dbReference type="PANTHER" id="PTHR11267:SF181">
    <property type="entry name" value="OPTOMOTOR-BLIND PROTEIN"/>
    <property type="match status" value="1"/>
</dbReference>
<feature type="domain" description="T-box" evidence="7">
    <location>
        <begin position="154"/>
        <end position="332"/>
    </location>
</feature>
<evidence type="ECO:0000313" key="9">
    <source>
        <dbReference type="Proteomes" id="UP000271974"/>
    </source>
</evidence>
<dbReference type="STRING" id="188477.A0A3S0ZK55"/>
<gene>
    <name evidence="8" type="ORF">EGW08_015575</name>
</gene>
<dbReference type="AlphaFoldDB" id="A0A3S0ZK55"/>
<dbReference type="PANTHER" id="PTHR11267">
    <property type="entry name" value="T-BOX PROTEIN-RELATED"/>
    <property type="match status" value="1"/>
</dbReference>
<dbReference type="GO" id="GO:0000785">
    <property type="term" value="C:chromatin"/>
    <property type="evidence" value="ECO:0007669"/>
    <property type="project" value="TreeGrafter"/>
</dbReference>
<reference evidence="8 9" key="1">
    <citation type="submission" date="2019-01" db="EMBL/GenBank/DDBJ databases">
        <title>A draft genome assembly of the solar-powered sea slug Elysia chlorotica.</title>
        <authorList>
            <person name="Cai H."/>
            <person name="Li Q."/>
            <person name="Fang X."/>
            <person name="Li J."/>
            <person name="Curtis N.E."/>
            <person name="Altenburger A."/>
            <person name="Shibata T."/>
            <person name="Feng M."/>
            <person name="Maeda T."/>
            <person name="Schwartz J.A."/>
            <person name="Shigenobu S."/>
            <person name="Lundholm N."/>
            <person name="Nishiyama T."/>
            <person name="Yang H."/>
            <person name="Hasebe M."/>
            <person name="Li S."/>
            <person name="Pierce S.K."/>
            <person name="Wang J."/>
        </authorList>
    </citation>
    <scope>NUCLEOTIDE SEQUENCE [LARGE SCALE GENOMIC DNA]</scope>
    <source>
        <strain evidence="8">EC2010</strain>
        <tissue evidence="8">Whole organism of an adult</tissue>
    </source>
</reference>
<dbReference type="GO" id="GO:0000981">
    <property type="term" value="F:DNA-binding transcription factor activity, RNA polymerase II-specific"/>
    <property type="evidence" value="ECO:0007669"/>
    <property type="project" value="TreeGrafter"/>
</dbReference>
<keyword evidence="3 6" id="KW-0238">DNA-binding</keyword>
<sequence length="339" mass="36696">AAAAAAAASSYPYLFHAGGPPHNPSAVGAPHLAAEFANGHAAAASLVSPQHASLFQALHHLSPHSVSAALLKGLGRSLPNLSNLPLLPGGHPDLMGVPGGPHHQHQHHPADMYAAALRGVGMAGMGLSAAAALAGGGPQEAQDADVKDDPKAELEGCDLWKKFHSIGTEMVITKSGRRIFPAYKVRLSGLDKKTKYFLVLDITAVDDCRYKFHNGKWTVAGKADPEMPRRCYIHPDSPCSGEQWMQKVVSFHKLKLTNNISDKSGYQILNSMHKYQPRFHIIRTDNYMRLGFAPRTTVVFQETEFIAVTAYQNEQITKLKIDNNPFAKGFRENGGGRTN</sequence>
<dbReference type="Pfam" id="PF00907">
    <property type="entry name" value="T-box"/>
    <property type="match status" value="1"/>
</dbReference>
<evidence type="ECO:0000259" key="7">
    <source>
        <dbReference type="PROSITE" id="PS50252"/>
    </source>
</evidence>
<dbReference type="SMART" id="SM00425">
    <property type="entry name" value="TBOX"/>
    <property type="match status" value="1"/>
</dbReference>